<keyword evidence="7" id="KW-1185">Reference proteome</keyword>
<dbReference type="NCBIfam" id="NF040786">
    <property type="entry name" value="LysR_Sec_metab"/>
    <property type="match status" value="1"/>
</dbReference>
<evidence type="ECO:0000256" key="1">
    <source>
        <dbReference type="ARBA" id="ARBA00009437"/>
    </source>
</evidence>
<dbReference type="PROSITE" id="PS50931">
    <property type="entry name" value="HTH_LYSR"/>
    <property type="match status" value="1"/>
</dbReference>
<dbReference type="Pfam" id="PF00126">
    <property type="entry name" value="HTH_1"/>
    <property type="match status" value="1"/>
</dbReference>
<comment type="similarity">
    <text evidence="1">Belongs to the LysR transcriptional regulatory family.</text>
</comment>
<dbReference type="InterPro" id="IPR047788">
    <property type="entry name" value="LysR-like_Sec_metab"/>
</dbReference>
<dbReference type="InterPro" id="IPR005119">
    <property type="entry name" value="LysR_subst-bd"/>
</dbReference>
<evidence type="ECO:0000313" key="7">
    <source>
        <dbReference type="Proteomes" id="UP001516588"/>
    </source>
</evidence>
<comment type="caution">
    <text evidence="6">The sequence shown here is derived from an EMBL/GenBank/DDBJ whole genome shotgun (WGS) entry which is preliminary data.</text>
</comment>
<evidence type="ECO:0000256" key="4">
    <source>
        <dbReference type="ARBA" id="ARBA00023163"/>
    </source>
</evidence>
<proteinExistence type="inferred from homology"/>
<reference evidence="6 7" key="1">
    <citation type="submission" date="2020-10" db="EMBL/GenBank/DDBJ databases">
        <title>ChiBAC.</title>
        <authorList>
            <person name="Zenner C."/>
            <person name="Hitch T.C.A."/>
            <person name="Clavel T."/>
        </authorList>
    </citation>
    <scope>NUCLEOTIDE SEQUENCE [LARGE SCALE GENOMIC DNA]</scope>
    <source>
        <strain evidence="6 7">DSM 108706</strain>
    </source>
</reference>
<dbReference type="Gene3D" id="3.40.190.290">
    <property type="match status" value="1"/>
</dbReference>
<keyword evidence="2" id="KW-0805">Transcription regulation</keyword>
<dbReference type="InterPro" id="IPR036390">
    <property type="entry name" value="WH_DNA-bd_sf"/>
</dbReference>
<dbReference type="SUPFAM" id="SSF53850">
    <property type="entry name" value="Periplasmic binding protein-like II"/>
    <property type="match status" value="1"/>
</dbReference>
<protein>
    <submittedName>
        <fullName evidence="6">LysR family transcriptional regulator</fullName>
    </submittedName>
</protein>
<dbReference type="InterPro" id="IPR036388">
    <property type="entry name" value="WH-like_DNA-bd_sf"/>
</dbReference>
<evidence type="ECO:0000256" key="3">
    <source>
        <dbReference type="ARBA" id="ARBA00023125"/>
    </source>
</evidence>
<sequence>MDFKQIEAFVNVVRYKSFSKAAEATFLTQPTISVHIRSLENELGVTLLDRQGKSITPTPQGRTLYKYATEILSTREQVRNIFANAAENLSGILEIQTSSTPGQDFVPWTIKGFSDIHKGVHFTVEQSDSQRVIENLLNGIGEIGFVGSIGSDELVYEPVFEDETRLIVSNTRPAGKIPGDTISLSEFIDEPFLWREQGSAWRETSPSKEAFEAFLKENGYKENRLNIVARINSIGVIRKAVATGLGVSLVSRSSIGEKDFEMGLRSYKIREYDRKRTFYMAYRKKIYLSPVAEAFRDYVLRRKEENAE</sequence>
<evidence type="ECO:0000259" key="5">
    <source>
        <dbReference type="PROSITE" id="PS50931"/>
    </source>
</evidence>
<dbReference type="PRINTS" id="PR00039">
    <property type="entry name" value="HTHLYSR"/>
</dbReference>
<evidence type="ECO:0000313" key="6">
    <source>
        <dbReference type="EMBL" id="MBE5035984.1"/>
    </source>
</evidence>
<dbReference type="PANTHER" id="PTHR30126:SF64">
    <property type="entry name" value="HTH-TYPE TRANSCRIPTIONAL REGULATOR CITR"/>
    <property type="match status" value="1"/>
</dbReference>
<accession>A0ABR9QYM5</accession>
<dbReference type="SUPFAM" id="SSF46785">
    <property type="entry name" value="Winged helix' DNA-binding domain"/>
    <property type="match status" value="1"/>
</dbReference>
<keyword evidence="3" id="KW-0238">DNA-binding</keyword>
<feature type="domain" description="HTH lysR-type" evidence="5">
    <location>
        <begin position="1"/>
        <end position="58"/>
    </location>
</feature>
<evidence type="ECO:0000256" key="2">
    <source>
        <dbReference type="ARBA" id="ARBA00023015"/>
    </source>
</evidence>
<organism evidence="6 7">
    <name type="scientific">Gallibacter intestinalis</name>
    <dbReference type="NCBI Taxonomy" id="2779356"/>
    <lineage>
        <taxon>Bacteria</taxon>
        <taxon>Bacillati</taxon>
        <taxon>Bacillota</taxon>
        <taxon>Clostridia</taxon>
        <taxon>Eubacteriales</taxon>
        <taxon>Eubacteriaceae</taxon>
        <taxon>Gallibacter</taxon>
    </lineage>
</organism>
<dbReference type="RefSeq" id="WP_226385629.1">
    <property type="nucleotide sequence ID" value="NZ_JADCKA010000012.1"/>
</dbReference>
<name>A0ABR9QYM5_9FIRM</name>
<dbReference type="Pfam" id="PF03466">
    <property type="entry name" value="LysR_substrate"/>
    <property type="match status" value="1"/>
</dbReference>
<dbReference type="PANTHER" id="PTHR30126">
    <property type="entry name" value="HTH-TYPE TRANSCRIPTIONAL REGULATOR"/>
    <property type="match status" value="1"/>
</dbReference>
<dbReference type="Gene3D" id="1.10.10.10">
    <property type="entry name" value="Winged helix-like DNA-binding domain superfamily/Winged helix DNA-binding domain"/>
    <property type="match status" value="1"/>
</dbReference>
<dbReference type="Proteomes" id="UP001516588">
    <property type="component" value="Unassembled WGS sequence"/>
</dbReference>
<dbReference type="EMBL" id="JADCKA010000012">
    <property type="protein sequence ID" value="MBE5035984.1"/>
    <property type="molecule type" value="Genomic_DNA"/>
</dbReference>
<gene>
    <name evidence="6" type="ORF">INF20_06830</name>
</gene>
<keyword evidence="4" id="KW-0804">Transcription</keyword>
<dbReference type="InterPro" id="IPR000847">
    <property type="entry name" value="LysR_HTH_N"/>
</dbReference>